<dbReference type="OrthoDB" id="1076608at2759"/>
<accession>A0A4U0WLI0</accession>
<keyword evidence="4 8" id="KW-0812">Transmembrane</keyword>
<feature type="domain" description="CSC1/OSCA1-like cytosolic" evidence="12">
    <location>
        <begin position="650"/>
        <end position="732"/>
    </location>
</feature>
<dbReference type="PANTHER" id="PTHR13018:SF20">
    <property type="entry name" value="SPORULATION-SPECIFIC PROTEIN 75"/>
    <property type="match status" value="1"/>
</dbReference>
<feature type="region of interest" description="Disordered" evidence="7">
    <location>
        <begin position="1094"/>
        <end position="1127"/>
    </location>
</feature>
<keyword evidence="5 8" id="KW-1133">Transmembrane helix</keyword>
<evidence type="ECO:0000259" key="10">
    <source>
        <dbReference type="Pfam" id="PF12621"/>
    </source>
</evidence>
<evidence type="ECO:0000256" key="7">
    <source>
        <dbReference type="SAM" id="MobiDB-lite"/>
    </source>
</evidence>
<evidence type="ECO:0000256" key="5">
    <source>
        <dbReference type="ARBA" id="ARBA00022989"/>
    </source>
</evidence>
<proteinExistence type="inferred from homology"/>
<feature type="transmembrane region" description="Helical" evidence="8">
    <location>
        <begin position="154"/>
        <end position="173"/>
    </location>
</feature>
<feature type="transmembrane region" description="Helical" evidence="8">
    <location>
        <begin position="794"/>
        <end position="815"/>
    </location>
</feature>
<feature type="region of interest" description="Disordered" evidence="7">
    <location>
        <begin position="300"/>
        <end position="319"/>
    </location>
</feature>
<feature type="compositionally biased region" description="Basic and acidic residues" evidence="7">
    <location>
        <begin position="1199"/>
        <end position="1208"/>
    </location>
</feature>
<evidence type="ECO:0000256" key="6">
    <source>
        <dbReference type="ARBA" id="ARBA00023136"/>
    </source>
</evidence>
<comment type="subcellular location">
    <subcellularLocation>
        <location evidence="1">Membrane</location>
        <topology evidence="1">Multi-pass membrane protein</topology>
    </subcellularLocation>
</comment>
<dbReference type="GO" id="GO:0005227">
    <property type="term" value="F:calcium-activated cation channel activity"/>
    <property type="evidence" value="ECO:0007669"/>
    <property type="project" value="InterPro"/>
</dbReference>
<dbReference type="GO" id="GO:0005886">
    <property type="term" value="C:plasma membrane"/>
    <property type="evidence" value="ECO:0007669"/>
    <property type="project" value="TreeGrafter"/>
</dbReference>
<dbReference type="STRING" id="331657.A0A4U0WLI0"/>
<feature type="domain" description="CSC1/OSCA1-like 7TM region" evidence="9">
    <location>
        <begin position="744"/>
        <end position="1016"/>
    </location>
</feature>
<evidence type="ECO:0000313" key="13">
    <source>
        <dbReference type="EMBL" id="TKA63186.1"/>
    </source>
</evidence>
<evidence type="ECO:0000259" key="11">
    <source>
        <dbReference type="Pfam" id="PF13967"/>
    </source>
</evidence>
<feature type="transmembrane region" description="Helical" evidence="8">
    <location>
        <begin position="997"/>
        <end position="1016"/>
    </location>
</feature>
<reference evidence="13 14" key="1">
    <citation type="submission" date="2017-03" db="EMBL/GenBank/DDBJ databases">
        <title>Genomes of endolithic fungi from Antarctica.</title>
        <authorList>
            <person name="Coleine C."/>
            <person name="Masonjones S."/>
            <person name="Stajich J.E."/>
        </authorList>
    </citation>
    <scope>NUCLEOTIDE SEQUENCE [LARGE SCALE GENOMIC DNA]</scope>
    <source>
        <strain evidence="13 14">CCFEE 5187</strain>
    </source>
</reference>
<dbReference type="Pfam" id="PF14703">
    <property type="entry name" value="PHM7_cyt"/>
    <property type="match status" value="2"/>
</dbReference>
<feature type="region of interest" description="Disordered" evidence="7">
    <location>
        <begin position="419"/>
        <end position="455"/>
    </location>
</feature>
<protein>
    <recommendedName>
        <fullName evidence="15">DUF221-domain-containing protein</fullName>
    </recommendedName>
</protein>
<feature type="compositionally biased region" description="Basic and acidic residues" evidence="7">
    <location>
        <begin position="508"/>
        <end position="517"/>
    </location>
</feature>
<feature type="compositionally biased region" description="Polar residues" evidence="7">
    <location>
        <begin position="421"/>
        <end position="439"/>
    </location>
</feature>
<evidence type="ECO:0000256" key="2">
    <source>
        <dbReference type="ARBA" id="ARBA00007779"/>
    </source>
</evidence>
<dbReference type="Pfam" id="PF13967">
    <property type="entry name" value="RSN1_TM"/>
    <property type="match status" value="1"/>
</dbReference>
<feature type="region of interest" description="Disordered" evidence="7">
    <location>
        <begin position="275"/>
        <end position="295"/>
    </location>
</feature>
<name>A0A4U0WLI0_9PEZI</name>
<feature type="compositionally biased region" description="Polar residues" evidence="7">
    <location>
        <begin position="549"/>
        <end position="564"/>
    </location>
</feature>
<feature type="transmembrane region" description="Helical" evidence="8">
    <location>
        <begin position="885"/>
        <end position="913"/>
    </location>
</feature>
<dbReference type="EMBL" id="NAJN01001437">
    <property type="protein sequence ID" value="TKA63186.1"/>
    <property type="molecule type" value="Genomic_DNA"/>
</dbReference>
<feature type="transmembrane region" description="Helical" evidence="8">
    <location>
        <begin position="836"/>
        <end position="860"/>
    </location>
</feature>
<feature type="domain" description="CSC1/OSCA1-like cytosolic" evidence="12">
    <location>
        <begin position="199"/>
        <end position="271"/>
    </location>
</feature>
<feature type="domain" description="10TM putative phosphate transporter extracellular tail" evidence="10">
    <location>
        <begin position="1234"/>
        <end position="1310"/>
    </location>
</feature>
<comment type="similarity">
    <text evidence="2">Belongs to the CSC1 (TC 1.A.17) family.</text>
</comment>
<feature type="compositionally biased region" description="Basic residues" evidence="7">
    <location>
        <begin position="1183"/>
        <end position="1197"/>
    </location>
</feature>
<evidence type="ECO:0008006" key="15">
    <source>
        <dbReference type="Google" id="ProtNLM"/>
    </source>
</evidence>
<evidence type="ECO:0000256" key="3">
    <source>
        <dbReference type="ARBA" id="ARBA00022448"/>
    </source>
</evidence>
<feature type="transmembrane region" description="Helical" evidence="8">
    <location>
        <begin position="20"/>
        <end position="47"/>
    </location>
</feature>
<feature type="compositionally biased region" description="Basic and acidic residues" evidence="7">
    <location>
        <begin position="284"/>
        <end position="295"/>
    </location>
</feature>
<feature type="region of interest" description="Disordered" evidence="7">
    <location>
        <begin position="469"/>
        <end position="583"/>
    </location>
</feature>
<dbReference type="InterPro" id="IPR003864">
    <property type="entry name" value="CSC1/OSCA1-like_7TM"/>
</dbReference>
<dbReference type="Pfam" id="PF02714">
    <property type="entry name" value="RSN1_7TM"/>
    <property type="match status" value="1"/>
</dbReference>
<evidence type="ECO:0000256" key="4">
    <source>
        <dbReference type="ARBA" id="ARBA00022692"/>
    </source>
</evidence>
<feature type="transmembrane region" description="Helical" evidence="8">
    <location>
        <begin position="959"/>
        <end position="977"/>
    </location>
</feature>
<feature type="compositionally biased region" description="Basic and acidic residues" evidence="7">
    <location>
        <begin position="1099"/>
        <end position="1127"/>
    </location>
</feature>
<keyword evidence="6 8" id="KW-0472">Membrane</keyword>
<evidence type="ECO:0000313" key="14">
    <source>
        <dbReference type="Proteomes" id="UP000308768"/>
    </source>
</evidence>
<evidence type="ECO:0000259" key="12">
    <source>
        <dbReference type="Pfam" id="PF14703"/>
    </source>
</evidence>
<gene>
    <name evidence="13" type="ORF">B0A49_11219</name>
</gene>
<evidence type="ECO:0000256" key="8">
    <source>
        <dbReference type="SAM" id="Phobius"/>
    </source>
</evidence>
<evidence type="ECO:0000256" key="1">
    <source>
        <dbReference type="ARBA" id="ARBA00004141"/>
    </source>
</evidence>
<feature type="compositionally biased region" description="Basic and acidic residues" evidence="7">
    <location>
        <begin position="1150"/>
        <end position="1161"/>
    </location>
</feature>
<dbReference type="PANTHER" id="PTHR13018">
    <property type="entry name" value="PROBABLE MEMBRANE PROTEIN DUF221-RELATED"/>
    <property type="match status" value="1"/>
</dbReference>
<dbReference type="InterPro" id="IPR022257">
    <property type="entry name" value="PHM7_ext"/>
</dbReference>
<keyword evidence="3" id="KW-0813">Transport</keyword>
<feature type="transmembrane region" description="Helical" evidence="8">
    <location>
        <begin position="107"/>
        <end position="126"/>
    </location>
</feature>
<dbReference type="InterPro" id="IPR032880">
    <property type="entry name" value="CSC1/OSCA1-like_N"/>
</dbReference>
<organism evidence="13 14">
    <name type="scientific">Cryomyces minteri</name>
    <dbReference type="NCBI Taxonomy" id="331657"/>
    <lineage>
        <taxon>Eukaryota</taxon>
        <taxon>Fungi</taxon>
        <taxon>Dikarya</taxon>
        <taxon>Ascomycota</taxon>
        <taxon>Pezizomycotina</taxon>
        <taxon>Dothideomycetes</taxon>
        <taxon>Dothideomycetes incertae sedis</taxon>
        <taxon>Cryomyces</taxon>
    </lineage>
</organism>
<dbReference type="InterPro" id="IPR027815">
    <property type="entry name" value="CSC1/OSCA1-like_cyt"/>
</dbReference>
<dbReference type="InterPro" id="IPR045122">
    <property type="entry name" value="Csc1-like"/>
</dbReference>
<comment type="caution">
    <text evidence="13">The sequence shown here is derived from an EMBL/GenBank/DDBJ whole genome shotgun (WGS) entry which is preliminary data.</text>
</comment>
<evidence type="ECO:0000259" key="9">
    <source>
        <dbReference type="Pfam" id="PF02714"/>
    </source>
</evidence>
<keyword evidence="14" id="KW-1185">Reference proteome</keyword>
<sequence length="1319" mass="147535">MSSLDSVFGDAAGKAQQNVGVSLATFVSSLVAGLVVFGVEFLAFLLLKGRFSRIYRPRTYLVPEKERVNPPPGGIWKWVVPVFKTSNSEFIQKCGLDAYFFLRYLRMLLKIFIPMACVILPILLPINHTNGDGNARGLDQLGWQNIGPTKTSRFWAHLILAVLVVVYVCYVLYTELRGYIRLRQAYLTSPQHRLRASATTVLVTSIPRKWLTVEALDGLYDVFPGGLRNIWINRNYDELNEKVEVRKAYAKQLEAAETELIRKAKTQQLKAAAKEAKQAGQTKSKTEKKQDEAIADAKAEQLAQGNGVTSGDPHQIPHTLDEALGNAAEGSSRSSSPSREQRKNRLNIPVLGRGLEAAGQGLGVVTHGVDKFGRTIAGGFTGGINRFRRNVDGHLEPANEEQDPAVAEVDDHGHAIVSEGTLATSETPTLAPSSRQWSENSRRAAPPIRDANLQYSPFGTAGVLPAGRPQLFPRYDGADDSPSPLLPVVRESQTSEKRPPGQLSRSNKPGDHIEHPPKSWMLWKRGGIHDGDFPSPQPHTKEEDEYPLSTLSPLTPGGNPQATVNGRGVPASPAIPTKGEGNHEMATSKWISRFKRKHPKKNEEEVKELYPIAFNEEFAEDDDGEPLWKKYVRPKDRATMRLPIAAFMPSLPFIGKQVDTIYYLRKELARLNVEIEHDQRNPEKFPLMNSAFIQFNHQVAAHMACQSVSHHIPQHMAPRMVEISPTDVLWDNLSIKWWERYVRTTLVILTVVGLIITWALPVTFTGLLSQIDYISDTVPWLHWLATLPNWLKGLIQGALPPALLAGLLALLPLILRFLARQQGRHTGNAVELSVSNYFFAFLFIQVFLVVSISSGITTVIKELVANPVSTPALLANNLPKASNYFFSYMILQALSVSAGALVQLGGIAIWFLWAPLVDSTPRQKWERQVTLPVIQWGSFFPVYTNLAAIGLIYSVISPLILIFNIITFALFWVAYRYNTLYVNKFVNDTGGLLFPKAVNQLFTGLYVMELCLIGLFSLVRDVNNKPTAIPQAGIMGAVLGLTIIFQWLVNDAFAPLYRYIPITMEDDAVRRDEEFARAQAQRFIMVEEEKDGDDIQSVLEDRERREAEEERIAEEQEKQDIKARRESHGGMLKVPFVSGKTFGLTNARKSWADRSSDHHQAQDYGSTMDGNSESREQAQSPRQHAHSHHRRRAHYSHTLKIDSKTAEKVDIESQNPVGEMLFDGFDDEIEDLSPEDRNKMVQVAFQHAALRSRRPVVWIPRDDLGISDDEIARTERMSTVGGQEPTIWISNTGTALDGKGRVVYRKSPPDFTRVDLIAL</sequence>
<feature type="transmembrane region" description="Helical" evidence="8">
    <location>
        <begin position="746"/>
        <end position="774"/>
    </location>
</feature>
<dbReference type="Proteomes" id="UP000308768">
    <property type="component" value="Unassembled WGS sequence"/>
</dbReference>
<feature type="transmembrane region" description="Helical" evidence="8">
    <location>
        <begin position="1028"/>
        <end position="1049"/>
    </location>
</feature>
<feature type="region of interest" description="Disordered" evidence="7">
    <location>
        <begin position="1149"/>
        <end position="1208"/>
    </location>
</feature>
<dbReference type="Pfam" id="PF12621">
    <property type="entry name" value="PHM7_ext"/>
    <property type="match status" value="1"/>
</dbReference>
<feature type="domain" description="CSC1/OSCA1-like N-terminal transmembrane" evidence="11">
    <location>
        <begin position="26"/>
        <end position="175"/>
    </location>
</feature>